<sequence length="254" mass="29044">MPPPTITTRRYLPSDDSFKNSDLHELPPEIRVMIYKEVAAISPKLYEYGVNSDTRQTEWARRPNKKQNALYNLRATCRVIRAESDGIQVDNSNIVLKITSVDQLLHRDFMARIGLGGAGDSTLAPFPTFFADVKKLRMEISIQGEFRNLMRGYFRKLNDGRGLTESSVLFMRHGPYSRTEACRNLRKLRHFWKGLLMPNKTTFEQYGIKNEDVLYSIMKLEEVDDRRHWLLTTSASAQARAAATSAVRTALAAL</sequence>
<protein>
    <submittedName>
        <fullName evidence="1">Uncharacterized protein</fullName>
    </submittedName>
</protein>
<dbReference type="EMBL" id="PTQR01000051">
    <property type="protein sequence ID" value="TKX23786.1"/>
    <property type="molecule type" value="Genomic_DNA"/>
</dbReference>
<reference evidence="1 2" key="1">
    <citation type="submission" date="2018-02" db="EMBL/GenBank/DDBJ databases">
        <title>Draft genome sequences of Elsinoe sp., causing black scab on jojoba.</title>
        <authorList>
            <person name="Stodart B."/>
            <person name="Jeffress S."/>
            <person name="Ash G."/>
            <person name="Arun Chinnappa K."/>
        </authorList>
    </citation>
    <scope>NUCLEOTIDE SEQUENCE [LARGE SCALE GENOMIC DNA]</scope>
    <source>
        <strain evidence="1 2">Hillstone_2</strain>
    </source>
</reference>
<gene>
    <name evidence="1" type="ORF">C1H76_3985</name>
</gene>
<comment type="caution">
    <text evidence="1">The sequence shown here is derived from an EMBL/GenBank/DDBJ whole genome shotgun (WGS) entry which is preliminary data.</text>
</comment>
<accession>A0A4U7B4U6</accession>
<proteinExistence type="predicted"/>
<dbReference type="Proteomes" id="UP000308133">
    <property type="component" value="Unassembled WGS sequence"/>
</dbReference>
<name>A0A4U7B4U6_9PEZI</name>
<evidence type="ECO:0000313" key="2">
    <source>
        <dbReference type="Proteomes" id="UP000308133"/>
    </source>
</evidence>
<dbReference type="AlphaFoldDB" id="A0A4U7B4U6"/>
<evidence type="ECO:0000313" key="1">
    <source>
        <dbReference type="EMBL" id="TKX23786.1"/>
    </source>
</evidence>
<organism evidence="1 2">
    <name type="scientific">Elsinoe australis</name>
    <dbReference type="NCBI Taxonomy" id="40998"/>
    <lineage>
        <taxon>Eukaryota</taxon>
        <taxon>Fungi</taxon>
        <taxon>Dikarya</taxon>
        <taxon>Ascomycota</taxon>
        <taxon>Pezizomycotina</taxon>
        <taxon>Dothideomycetes</taxon>
        <taxon>Dothideomycetidae</taxon>
        <taxon>Myriangiales</taxon>
        <taxon>Elsinoaceae</taxon>
        <taxon>Elsinoe</taxon>
    </lineage>
</organism>